<dbReference type="Pfam" id="PF07776">
    <property type="entry name" value="zf-AD"/>
    <property type="match status" value="1"/>
</dbReference>
<dbReference type="Gene3D" id="3.40.1800.20">
    <property type="match status" value="1"/>
</dbReference>
<feature type="domain" description="C2H2-type" evidence="9">
    <location>
        <begin position="470"/>
        <end position="493"/>
    </location>
</feature>
<evidence type="ECO:0000256" key="1">
    <source>
        <dbReference type="ARBA" id="ARBA00022723"/>
    </source>
</evidence>
<dbReference type="AlphaFoldDB" id="A0A834NWC1"/>
<feature type="binding site" evidence="8">
    <location>
        <position position="228"/>
    </location>
    <ligand>
        <name>Zn(2+)</name>
        <dbReference type="ChEBI" id="CHEBI:29105"/>
    </ligand>
</feature>
<comment type="caution">
    <text evidence="12">The sequence shown here is derived from an EMBL/GenBank/DDBJ whole genome shotgun (WGS) entry which is preliminary data.</text>
</comment>
<dbReference type="GO" id="GO:0005634">
    <property type="term" value="C:nucleus"/>
    <property type="evidence" value="ECO:0007669"/>
    <property type="project" value="InterPro"/>
</dbReference>
<evidence type="ECO:0000313" key="13">
    <source>
        <dbReference type="Proteomes" id="UP000600918"/>
    </source>
</evidence>
<feature type="domain" description="C2H2-type" evidence="9">
    <location>
        <begin position="441"/>
        <end position="469"/>
    </location>
</feature>
<feature type="domain" description="ZAD" evidence="11">
    <location>
        <begin position="181"/>
        <end position="255"/>
    </location>
</feature>
<keyword evidence="4 8" id="KW-0862">Zinc</keyword>
<evidence type="ECO:0000256" key="3">
    <source>
        <dbReference type="ARBA" id="ARBA00022771"/>
    </source>
</evidence>
<dbReference type="SMART" id="SM00980">
    <property type="entry name" value="THAP"/>
    <property type="match status" value="1"/>
</dbReference>
<dbReference type="EMBL" id="JACSDY010000009">
    <property type="protein sequence ID" value="KAF7419748.1"/>
    <property type="molecule type" value="Genomic_DNA"/>
</dbReference>
<evidence type="ECO:0000313" key="12">
    <source>
        <dbReference type="EMBL" id="KAF7419748.1"/>
    </source>
</evidence>
<evidence type="ECO:0000259" key="10">
    <source>
        <dbReference type="PROSITE" id="PS50950"/>
    </source>
</evidence>
<keyword evidence="1 8" id="KW-0479">Metal-binding</keyword>
<evidence type="ECO:0000259" key="11">
    <source>
        <dbReference type="PROSITE" id="PS51915"/>
    </source>
</evidence>
<keyword evidence="13" id="KW-1185">Reference proteome</keyword>
<dbReference type="PROSITE" id="PS51915">
    <property type="entry name" value="ZAD"/>
    <property type="match status" value="1"/>
</dbReference>
<evidence type="ECO:0000259" key="9">
    <source>
        <dbReference type="PROSITE" id="PS50157"/>
    </source>
</evidence>
<dbReference type="Proteomes" id="UP000600918">
    <property type="component" value="Unassembled WGS sequence"/>
</dbReference>
<keyword evidence="5 7" id="KW-0238">DNA-binding</keyword>
<dbReference type="PROSITE" id="PS00028">
    <property type="entry name" value="ZINC_FINGER_C2H2_1"/>
    <property type="match status" value="2"/>
</dbReference>
<dbReference type="GO" id="GO:0008270">
    <property type="term" value="F:zinc ion binding"/>
    <property type="evidence" value="ECO:0007669"/>
    <property type="project" value="UniProtKB-UniRule"/>
</dbReference>
<organism evidence="12 13">
    <name type="scientific">Vespula pensylvanica</name>
    <name type="common">Western yellow jacket</name>
    <name type="synonym">Wasp</name>
    <dbReference type="NCBI Taxonomy" id="30213"/>
    <lineage>
        <taxon>Eukaryota</taxon>
        <taxon>Metazoa</taxon>
        <taxon>Ecdysozoa</taxon>
        <taxon>Arthropoda</taxon>
        <taxon>Hexapoda</taxon>
        <taxon>Insecta</taxon>
        <taxon>Pterygota</taxon>
        <taxon>Neoptera</taxon>
        <taxon>Endopterygota</taxon>
        <taxon>Hymenoptera</taxon>
        <taxon>Apocrita</taxon>
        <taxon>Aculeata</taxon>
        <taxon>Vespoidea</taxon>
        <taxon>Vespidae</taxon>
        <taxon>Vespinae</taxon>
        <taxon>Vespula</taxon>
    </lineage>
</organism>
<evidence type="ECO:0000256" key="4">
    <source>
        <dbReference type="ARBA" id="ARBA00022833"/>
    </source>
</evidence>
<protein>
    <submittedName>
        <fullName evidence="12">Uncharacterized protein</fullName>
    </submittedName>
</protein>
<dbReference type="SMART" id="SM00868">
    <property type="entry name" value="zf-AD"/>
    <property type="match status" value="1"/>
</dbReference>
<evidence type="ECO:0000256" key="8">
    <source>
        <dbReference type="PROSITE-ProRule" id="PRU01263"/>
    </source>
</evidence>
<dbReference type="PROSITE" id="PS50157">
    <property type="entry name" value="ZINC_FINGER_C2H2_2"/>
    <property type="match status" value="2"/>
</dbReference>
<dbReference type="SUPFAM" id="SSF57667">
    <property type="entry name" value="beta-beta-alpha zinc fingers"/>
    <property type="match status" value="1"/>
</dbReference>
<evidence type="ECO:0000256" key="2">
    <source>
        <dbReference type="ARBA" id="ARBA00022737"/>
    </source>
</evidence>
<dbReference type="InterPro" id="IPR012934">
    <property type="entry name" value="Znf_AD"/>
</dbReference>
<dbReference type="PANTHER" id="PTHR24379">
    <property type="entry name" value="KRAB AND ZINC FINGER DOMAIN-CONTAINING"/>
    <property type="match status" value="1"/>
</dbReference>
<dbReference type="Pfam" id="PF00096">
    <property type="entry name" value="zf-C2H2"/>
    <property type="match status" value="2"/>
</dbReference>
<reference evidence="12" key="1">
    <citation type="journal article" date="2020" name="G3 (Bethesda)">
        <title>High-Quality Assemblies for Three Invasive Social Wasps from the &lt;i&gt;Vespula&lt;/i&gt; Genus.</title>
        <authorList>
            <person name="Harrop T.W.R."/>
            <person name="Guhlin J."/>
            <person name="McLaughlin G.M."/>
            <person name="Permina E."/>
            <person name="Stockwell P."/>
            <person name="Gilligan J."/>
            <person name="Le Lec M.F."/>
            <person name="Gruber M.A.M."/>
            <person name="Quinn O."/>
            <person name="Lovegrove M."/>
            <person name="Duncan E.J."/>
            <person name="Remnant E.J."/>
            <person name="Van Eeckhoven J."/>
            <person name="Graham B."/>
            <person name="Knapp R.A."/>
            <person name="Langford K.W."/>
            <person name="Kronenberg Z."/>
            <person name="Press M.O."/>
            <person name="Eacker S.M."/>
            <person name="Wilson-Rankin E.E."/>
            <person name="Purcell J."/>
            <person name="Lester P.J."/>
            <person name="Dearden P.K."/>
        </authorList>
    </citation>
    <scope>NUCLEOTIDE SEQUENCE</scope>
    <source>
        <strain evidence="12">Volc-1</strain>
    </source>
</reference>
<feature type="domain" description="THAP-type" evidence="10">
    <location>
        <begin position="42"/>
        <end position="126"/>
    </location>
</feature>
<dbReference type="SUPFAM" id="SSF57716">
    <property type="entry name" value="Glucocorticoid receptor-like (DNA-binding domain)"/>
    <property type="match status" value="2"/>
</dbReference>
<sequence length="578" mass="67437">METAGLPMNETDALVLSPFPRFFTRLFTDTSRSVQAVPYNIMEEVTKCSYINCRDLREKEQIFHELPVSDIGLCVKWLVNSGHEYLIGRDFATLRSMKFFVCSNHFKSDSYLAKGTLKENAVPQPYWYYNTVGRINDMSYIEHESKFDQVTAKTYTHRAHNIFQFKEQSANTTENNFHEEGWCRTCAMKKNNVVNMTLKKRNTEMSLLSKLKLLIEIDDEDTLPLNMCYDCVKKLEQSFQFFQQIYIADNTLRHIFPKGQLDNDCYGITIDRVDGCVSDIEFDPILPSNEDDRLSMNHESNNVIKPKLLDTKDNERSLSKKVPTNEKLLKDTSASDKCGTVFSLLTDTCHSDEELHWTDVLNAIERQKITFLQKQVPMRRTKISCEFCISKFRLRRQLKTHLITHHPKLVRTMCMDCIIYYENELLLLEHRAIEHNDDQWYRCDHCQKVFSRKKGLRLHITRSHQRKKCYSCDLCKQQFTSKQNLSLHIESGHPCVNIKKETLLDQEIKDVCMVNFDLDNADQSNNSKISLIEEPKIADVSIDKDFNHTDLSSTCPNNESQSMQLEKTIHSVEELIES</sequence>
<dbReference type="PANTHER" id="PTHR24379:SF121">
    <property type="entry name" value="C2H2-TYPE DOMAIN-CONTAINING PROTEIN"/>
    <property type="match status" value="1"/>
</dbReference>
<dbReference type="InterPro" id="IPR013087">
    <property type="entry name" value="Znf_C2H2_type"/>
</dbReference>
<keyword evidence="2" id="KW-0677">Repeat</keyword>
<proteinExistence type="predicted"/>
<evidence type="ECO:0000256" key="7">
    <source>
        <dbReference type="PROSITE-ProRule" id="PRU00309"/>
    </source>
</evidence>
<accession>A0A834NWC1</accession>
<dbReference type="SMART" id="SM00355">
    <property type="entry name" value="ZnF_C2H2"/>
    <property type="match status" value="4"/>
</dbReference>
<keyword evidence="3 6" id="KW-0863">Zinc-finger</keyword>
<dbReference type="InterPro" id="IPR006612">
    <property type="entry name" value="THAP_Znf"/>
</dbReference>
<dbReference type="Pfam" id="PF05485">
    <property type="entry name" value="THAP"/>
    <property type="match status" value="1"/>
</dbReference>
<name>A0A834NWC1_VESPE</name>
<dbReference type="InterPro" id="IPR036236">
    <property type="entry name" value="Znf_C2H2_sf"/>
</dbReference>
<feature type="binding site" evidence="8">
    <location>
        <position position="183"/>
    </location>
    <ligand>
        <name>Zn(2+)</name>
        <dbReference type="ChEBI" id="CHEBI:29105"/>
    </ligand>
</feature>
<feature type="binding site" evidence="8">
    <location>
        <position position="186"/>
    </location>
    <ligand>
        <name>Zn(2+)</name>
        <dbReference type="ChEBI" id="CHEBI:29105"/>
    </ligand>
</feature>
<dbReference type="PROSITE" id="PS50950">
    <property type="entry name" value="ZF_THAP"/>
    <property type="match status" value="1"/>
</dbReference>
<dbReference type="GO" id="GO:0003677">
    <property type="term" value="F:DNA binding"/>
    <property type="evidence" value="ECO:0007669"/>
    <property type="project" value="UniProtKB-UniRule"/>
</dbReference>
<evidence type="ECO:0000256" key="5">
    <source>
        <dbReference type="ARBA" id="ARBA00023125"/>
    </source>
</evidence>
<dbReference type="Gene3D" id="3.30.160.60">
    <property type="entry name" value="Classic Zinc Finger"/>
    <property type="match status" value="1"/>
</dbReference>
<feature type="binding site" evidence="8">
    <location>
        <position position="231"/>
    </location>
    <ligand>
        <name>Zn(2+)</name>
        <dbReference type="ChEBI" id="CHEBI:29105"/>
    </ligand>
</feature>
<evidence type="ECO:0000256" key="6">
    <source>
        <dbReference type="PROSITE-ProRule" id="PRU00042"/>
    </source>
</evidence>
<gene>
    <name evidence="12" type="ORF">H0235_010045</name>
</gene>